<dbReference type="EMBL" id="CAJNOV010009744">
    <property type="protein sequence ID" value="CAF1377308.1"/>
    <property type="molecule type" value="Genomic_DNA"/>
</dbReference>
<evidence type="ECO:0000313" key="2">
    <source>
        <dbReference type="Proteomes" id="UP000663855"/>
    </source>
</evidence>
<evidence type="ECO:0000313" key="1">
    <source>
        <dbReference type="EMBL" id="CAF1377308.1"/>
    </source>
</evidence>
<name>A0A815JBY8_9BILA</name>
<dbReference type="Proteomes" id="UP000663855">
    <property type="component" value="Unassembled WGS sequence"/>
</dbReference>
<proteinExistence type="predicted"/>
<protein>
    <submittedName>
        <fullName evidence="1">Uncharacterized protein</fullName>
    </submittedName>
</protein>
<accession>A0A815JBY8</accession>
<dbReference type="AlphaFoldDB" id="A0A815JBY8"/>
<sequence>MEAVAKAILAAREEILIACWLISPEVKLVRPYDDDDGSMRLVSLLNKRAKIEKLQSAACEWKSSTRNGQQRAGDLFSSQINSTVSLFSYLDKIRLIFTLGDDLSYYKENFWSSTDNGCEVIRNYSHGYAFKLNQPIDYLDPQPEYIRVIIIEWPIKSSIPIARTVSPDNQYSLLSVRRCNGLDGYGQQVDCLLSSL</sequence>
<gene>
    <name evidence="1" type="ORF">CJN711_LOCUS20756</name>
</gene>
<reference evidence="1" key="1">
    <citation type="submission" date="2021-02" db="EMBL/GenBank/DDBJ databases">
        <authorList>
            <person name="Nowell W R."/>
        </authorList>
    </citation>
    <scope>NUCLEOTIDE SEQUENCE</scope>
</reference>
<organism evidence="1 2">
    <name type="scientific">Rotaria magnacalcarata</name>
    <dbReference type="NCBI Taxonomy" id="392030"/>
    <lineage>
        <taxon>Eukaryota</taxon>
        <taxon>Metazoa</taxon>
        <taxon>Spiralia</taxon>
        <taxon>Gnathifera</taxon>
        <taxon>Rotifera</taxon>
        <taxon>Eurotatoria</taxon>
        <taxon>Bdelloidea</taxon>
        <taxon>Philodinida</taxon>
        <taxon>Philodinidae</taxon>
        <taxon>Rotaria</taxon>
    </lineage>
</organism>
<comment type="caution">
    <text evidence="1">The sequence shown here is derived from an EMBL/GenBank/DDBJ whole genome shotgun (WGS) entry which is preliminary data.</text>
</comment>